<protein>
    <submittedName>
        <fullName evidence="2">Uncharacterized protein</fullName>
    </submittedName>
</protein>
<gene>
    <name evidence="2" type="ORF">NJU99_01310</name>
</gene>
<reference evidence="2" key="1">
    <citation type="submission" date="2022-07" db="EMBL/GenBank/DDBJ databases">
        <title>Arcobacter roscoffensis sp. nov., a marine bacterium isolated from coastal seawater collected from Roscoff, France.</title>
        <authorList>
            <person name="Pascual J."/>
            <person name="Lepeaux C."/>
            <person name="Methner A."/>
            <person name="Overmann J."/>
        </authorList>
    </citation>
    <scope>NUCLEOTIDE SEQUENCE</scope>
    <source>
        <strain evidence="2">ARW1-2F2</strain>
    </source>
</reference>
<keyword evidence="1" id="KW-0812">Transmembrane</keyword>
<dbReference type="Proteomes" id="UP001060012">
    <property type="component" value="Chromosome"/>
</dbReference>
<dbReference type="RefSeq" id="WP_254576940.1">
    <property type="nucleotide sequence ID" value="NZ_CP100595.1"/>
</dbReference>
<keyword evidence="3" id="KW-1185">Reference proteome</keyword>
<sequence>MSLDMLIPFSILLILVIYLIYTRSKFEKDIVQLYDKKFEEWKSTSTFKEEKKEDLPKVLVGLVYKQGYKLKIELLDKSVKDNLEKGKFQTDNLKG</sequence>
<evidence type="ECO:0000256" key="1">
    <source>
        <dbReference type="SAM" id="Phobius"/>
    </source>
</evidence>
<keyword evidence="1" id="KW-1133">Transmembrane helix</keyword>
<keyword evidence="1" id="KW-0472">Membrane</keyword>
<accession>A0ABY5E7N5</accession>
<dbReference type="EMBL" id="CP100595">
    <property type="protein sequence ID" value="UTJ06761.1"/>
    <property type="molecule type" value="Genomic_DNA"/>
</dbReference>
<proteinExistence type="predicted"/>
<name>A0ABY5E7N5_9BACT</name>
<evidence type="ECO:0000313" key="3">
    <source>
        <dbReference type="Proteomes" id="UP001060012"/>
    </source>
</evidence>
<evidence type="ECO:0000313" key="2">
    <source>
        <dbReference type="EMBL" id="UTJ06761.1"/>
    </source>
</evidence>
<organism evidence="2 3">
    <name type="scientific">Arcobacter roscoffensis</name>
    <dbReference type="NCBI Taxonomy" id="2961520"/>
    <lineage>
        <taxon>Bacteria</taxon>
        <taxon>Pseudomonadati</taxon>
        <taxon>Campylobacterota</taxon>
        <taxon>Epsilonproteobacteria</taxon>
        <taxon>Campylobacterales</taxon>
        <taxon>Arcobacteraceae</taxon>
        <taxon>Arcobacter</taxon>
    </lineage>
</organism>
<feature type="transmembrane region" description="Helical" evidence="1">
    <location>
        <begin position="6"/>
        <end position="22"/>
    </location>
</feature>